<dbReference type="UniPathway" id="UPA00378"/>
<keyword evidence="9" id="KW-1133">Transmembrane helix</keyword>
<evidence type="ECO:0000313" key="17">
    <source>
        <dbReference type="Proteomes" id="UP000747542"/>
    </source>
</evidence>
<evidence type="ECO:0000256" key="6">
    <source>
        <dbReference type="ARBA" id="ARBA00022692"/>
    </source>
</evidence>
<dbReference type="Gene3D" id="3.90.550.10">
    <property type="entry name" value="Spore Coat Polysaccharide Biosynthesis Protein SpsA, Chain A"/>
    <property type="match status" value="1"/>
</dbReference>
<evidence type="ECO:0000256" key="12">
    <source>
        <dbReference type="ARBA" id="ARBA00023211"/>
    </source>
</evidence>
<feature type="region of interest" description="Disordered" evidence="14">
    <location>
        <begin position="574"/>
        <end position="594"/>
    </location>
</feature>
<evidence type="ECO:0000256" key="4">
    <source>
        <dbReference type="ARBA" id="ARBA00022676"/>
    </source>
</evidence>
<comment type="similarity">
    <text evidence="3 13">Belongs to the glycosyltransferase 13 family.</text>
</comment>
<evidence type="ECO:0000256" key="8">
    <source>
        <dbReference type="ARBA" id="ARBA00022968"/>
    </source>
</evidence>
<dbReference type="EMBL" id="JAHLQT010031306">
    <property type="protein sequence ID" value="KAG7160521.1"/>
    <property type="molecule type" value="Genomic_DNA"/>
</dbReference>
<dbReference type="GO" id="GO:0047223">
    <property type="term" value="F:beta-1,3-galactosyl-O-glycosyl-glycoprotein beta-1,3-N-acetylglucosaminyltransferase activity"/>
    <property type="evidence" value="ECO:0007669"/>
    <property type="project" value="TreeGrafter"/>
</dbReference>
<dbReference type="SUPFAM" id="SSF53448">
    <property type="entry name" value="Nucleotide-diphospho-sugar transferases"/>
    <property type="match status" value="1"/>
</dbReference>
<dbReference type="InterPro" id="IPR004139">
    <property type="entry name" value="Glyco_trans_13"/>
</dbReference>
<dbReference type="GO" id="GO:0016266">
    <property type="term" value="P:protein O-linked glycosylation via N-acetyl-galactosamine"/>
    <property type="evidence" value="ECO:0007669"/>
    <property type="project" value="TreeGrafter"/>
</dbReference>
<dbReference type="InterPro" id="IPR029044">
    <property type="entry name" value="Nucleotide-diphossugar_trans"/>
</dbReference>
<comment type="subcellular location">
    <subcellularLocation>
        <location evidence="1 13">Golgi apparatus membrane</location>
        <topology evidence="1 13">Single-pass type II membrane protein</topology>
    </subcellularLocation>
</comment>
<dbReference type="PANTHER" id="PTHR46396:SF2">
    <property type="entry name" value="ILEI_PANDER DOMAIN-CONTAINING PROTEIN"/>
    <property type="match status" value="1"/>
</dbReference>
<feature type="compositionally biased region" description="Basic and acidic residues" evidence="14">
    <location>
        <begin position="579"/>
        <end position="594"/>
    </location>
</feature>
<dbReference type="GO" id="GO:0000139">
    <property type="term" value="C:Golgi membrane"/>
    <property type="evidence" value="ECO:0007669"/>
    <property type="project" value="UniProtKB-SubCell"/>
</dbReference>
<accession>A0A8J5MR52</accession>
<evidence type="ECO:0000256" key="7">
    <source>
        <dbReference type="ARBA" id="ARBA00022723"/>
    </source>
</evidence>
<comment type="catalytic activity">
    <reaction evidence="13">
        <text>N(4)-(alpha-D-Man-(1-&gt;3)-[alpha-D-Man-(1-&gt;3)-[alpha-D-Man-(1-&gt;6)]-alpha-D-Man-(1-&gt;6)]-beta-D-Man-(1-&gt;4)-beta-D-GlcNAc-(1-&gt;4)-beta-D-GlcNAc)-L-asparaginyl-[protein] (N-glucan mannose isomer 5A1,2) + UDP-N-acetyl-alpha-D-glucosamine = N(4)-{beta-D-GlcNAc-(1-&gt;2)-alpha-D-Man-(1-&gt;3)-[alpha-D-Man-(1-&gt;3)-[alpha-D-Man-(1-&gt;6)]-alpha-D-Man-(1-&gt;6)]-beta-D-Man-(1-&gt;4)-beta-D-GlcNAc-(1-&gt;4)-beta-D-GlcNAc}-L-asparaginyl-[protein] + UDP + H(+)</text>
        <dbReference type="Rhea" id="RHEA:11456"/>
        <dbReference type="Rhea" id="RHEA-COMP:14367"/>
        <dbReference type="Rhea" id="RHEA-COMP:14368"/>
        <dbReference type="ChEBI" id="CHEBI:15378"/>
        <dbReference type="ChEBI" id="CHEBI:57705"/>
        <dbReference type="ChEBI" id="CHEBI:58223"/>
        <dbReference type="ChEBI" id="CHEBI:59087"/>
        <dbReference type="ChEBI" id="CHEBI:60625"/>
        <dbReference type="EC" id="2.4.1.101"/>
    </reaction>
</comment>
<reference evidence="16" key="1">
    <citation type="journal article" date="2021" name="Sci. Adv.">
        <title>The American lobster genome reveals insights on longevity, neural, and immune adaptations.</title>
        <authorList>
            <person name="Polinski J.M."/>
            <person name="Zimin A.V."/>
            <person name="Clark K.F."/>
            <person name="Kohn A.B."/>
            <person name="Sadowski N."/>
            <person name="Timp W."/>
            <person name="Ptitsyn A."/>
            <person name="Khanna P."/>
            <person name="Romanova D.Y."/>
            <person name="Williams P."/>
            <person name="Greenwood S.J."/>
            <person name="Moroz L.L."/>
            <person name="Walt D.R."/>
            <person name="Bodnar A.G."/>
        </authorList>
    </citation>
    <scope>NUCLEOTIDE SEQUENCE</scope>
    <source>
        <strain evidence="16">GMGI-L3</strain>
    </source>
</reference>
<keyword evidence="7 13" id="KW-0479">Metal-binding</keyword>
<dbReference type="PANTHER" id="PTHR46396">
    <property type="entry name" value="PROTEIN O-LINKED-MANNOSE BETA-1,2-N-ACETYLGLUCOSAMINYLTRANSFERASE 1"/>
    <property type="match status" value="1"/>
</dbReference>
<dbReference type="EC" id="2.4.1.101" evidence="13"/>
<keyword evidence="6" id="KW-0812">Transmembrane</keyword>
<feature type="domain" description="ILEI/PANDER" evidence="15">
    <location>
        <begin position="209"/>
        <end position="296"/>
    </location>
</feature>
<organism evidence="16 17">
    <name type="scientific">Homarus americanus</name>
    <name type="common">American lobster</name>
    <dbReference type="NCBI Taxonomy" id="6706"/>
    <lineage>
        <taxon>Eukaryota</taxon>
        <taxon>Metazoa</taxon>
        <taxon>Ecdysozoa</taxon>
        <taxon>Arthropoda</taxon>
        <taxon>Crustacea</taxon>
        <taxon>Multicrustacea</taxon>
        <taxon>Malacostraca</taxon>
        <taxon>Eumalacostraca</taxon>
        <taxon>Eucarida</taxon>
        <taxon>Decapoda</taxon>
        <taxon>Pleocyemata</taxon>
        <taxon>Astacidea</taxon>
        <taxon>Nephropoidea</taxon>
        <taxon>Nephropidae</taxon>
        <taxon>Homarus</taxon>
    </lineage>
</organism>
<evidence type="ECO:0000259" key="15">
    <source>
        <dbReference type="Pfam" id="PF15711"/>
    </source>
</evidence>
<keyword evidence="8 13" id="KW-0735">Signal-anchor</keyword>
<comment type="function">
    <text evidence="13">Initiates complex N-linked carbohydrate formation. Essential for the conversion of high-mannose to hybrid and complex N-glycans.</text>
</comment>
<evidence type="ECO:0000256" key="1">
    <source>
        <dbReference type="ARBA" id="ARBA00004323"/>
    </source>
</evidence>
<dbReference type="Proteomes" id="UP000747542">
    <property type="component" value="Unassembled WGS sequence"/>
</dbReference>
<dbReference type="InterPro" id="IPR039477">
    <property type="entry name" value="ILEI/PANDER_dom"/>
</dbReference>
<evidence type="ECO:0000256" key="11">
    <source>
        <dbReference type="ARBA" id="ARBA00023136"/>
    </source>
</evidence>
<proteinExistence type="inferred from homology"/>
<comment type="cofactor">
    <cofactor evidence="13">
        <name>Mn(2+)</name>
        <dbReference type="ChEBI" id="CHEBI:29035"/>
    </cofactor>
    <text evidence="13">The cofactor is mostly bound to the substrate.</text>
</comment>
<dbReference type="Pfam" id="PF15711">
    <property type="entry name" value="ILEI"/>
    <property type="match status" value="1"/>
</dbReference>
<name>A0A8J5MR52_HOMAM</name>
<keyword evidence="10 13" id="KW-0333">Golgi apparatus</keyword>
<evidence type="ECO:0000256" key="3">
    <source>
        <dbReference type="ARBA" id="ARBA00006492"/>
    </source>
</evidence>
<dbReference type="Pfam" id="PF03071">
    <property type="entry name" value="GNT-I"/>
    <property type="match status" value="1"/>
</dbReference>
<evidence type="ECO:0000256" key="5">
    <source>
        <dbReference type="ARBA" id="ARBA00022679"/>
    </source>
</evidence>
<evidence type="ECO:0000256" key="10">
    <source>
        <dbReference type="ARBA" id="ARBA00023034"/>
    </source>
</evidence>
<dbReference type="GO" id="GO:0030145">
    <property type="term" value="F:manganese ion binding"/>
    <property type="evidence" value="ECO:0007669"/>
    <property type="project" value="UniProtKB-UniRule"/>
</dbReference>
<evidence type="ECO:0000256" key="13">
    <source>
        <dbReference type="RuleBase" id="RU368119"/>
    </source>
</evidence>
<keyword evidence="12 13" id="KW-0464">Manganese</keyword>
<sequence length="594" mass="66164">MTYTATIRRTRPLECLILPSLLLLLTMGWSRVVMGTGVVGNFIKINITVVLPEGGNRTKTIDTDENSLKTFGITREELSSALIYTNANGEVSEVVMGERHIPLHLEPVRDSSYTSYSFGTVDGGFWSVSASNFTNITIHDLEDDETLEAVEVSLDWSLPPLAQPNPADVTLTSALLEAAIYLDNTTLVRQKVSGRVAIGKWVQMVPYAGVYLQVLNPHTHLTTLAAYFNTQDYFIDRELVHTLTNLMPGRLAFLTSYYDTSGRLGASSRDTLTSLGSFAARYLTFGDCWSWAWRVGGATLAEGLVTNPHGVMSHPPPLNLEVPVSPSPPSERLCESWPLSWNKRQHFCDMYDGYGDLCSCSAPFTLPANATGTGEELGVVVVAGSRARYLFRLLRQLLTQPGVALHQVLVSIDGGYEETIKLVDLLGLRHMRFALYHGVQLLATNKFIILEDDLILAPDFYSYMQQTAVLLDKDPSLFAVSAYAHFSFRHTAHDPTRLYRVHSLPAYGWMVKRSFLEETLPKWPPVFVATDWDYWMGCGLVRRGRELVIPEVSRTSHAGLSGTHFSGFVTQKRFSNKPLSDDPNTRSEQRGVRN</sequence>
<dbReference type="InterPro" id="IPR052463">
    <property type="entry name" value="O-linked_mannose_GnT"/>
</dbReference>
<evidence type="ECO:0000256" key="14">
    <source>
        <dbReference type="SAM" id="MobiDB-lite"/>
    </source>
</evidence>
<gene>
    <name evidence="16" type="primary">Pomgnt1-L2</name>
    <name evidence="16" type="ORF">Hamer_G001799</name>
</gene>
<protein>
    <recommendedName>
        <fullName evidence="13">Alpha-1,3-mannosyl-glycoprotein 2-beta-N-acetylglucosaminyltransferase</fullName>
        <shortName evidence="13">GNT-I</shortName>
        <shortName evidence="13">GlcNAc-T I</shortName>
        <ecNumber evidence="13">2.4.1.101</ecNumber>
    </recommendedName>
    <alternativeName>
        <fullName evidence="13">N-glycosyl-oligosaccharide-glycoprotein N-acetylglucosaminyltransferase I</fullName>
    </alternativeName>
</protein>
<keyword evidence="11" id="KW-0472">Membrane</keyword>
<comment type="pathway">
    <text evidence="2 13">Protein modification; protein glycosylation.</text>
</comment>
<keyword evidence="17" id="KW-1185">Reference proteome</keyword>
<dbReference type="GO" id="GO:0003827">
    <property type="term" value="F:alpha-1,3-mannosylglycoprotein 2-beta-N-acetylglucosaminyltransferase activity"/>
    <property type="evidence" value="ECO:0007669"/>
    <property type="project" value="UniProtKB-UniRule"/>
</dbReference>
<evidence type="ECO:0000256" key="2">
    <source>
        <dbReference type="ARBA" id="ARBA00004922"/>
    </source>
</evidence>
<evidence type="ECO:0000256" key="9">
    <source>
        <dbReference type="ARBA" id="ARBA00022989"/>
    </source>
</evidence>
<keyword evidence="4 13" id="KW-0328">Glycosyltransferase</keyword>
<comment type="caution">
    <text evidence="16">The sequence shown here is derived from an EMBL/GenBank/DDBJ whole genome shotgun (WGS) entry which is preliminary data.</text>
</comment>
<dbReference type="AlphaFoldDB" id="A0A8J5MR52"/>
<evidence type="ECO:0000313" key="16">
    <source>
        <dbReference type="EMBL" id="KAG7160521.1"/>
    </source>
</evidence>
<keyword evidence="5" id="KW-0808">Transferase</keyword>